<dbReference type="Proteomes" id="UP001158050">
    <property type="component" value="Unassembled WGS sequence"/>
</dbReference>
<feature type="domain" description="HTH araC/xylS-type" evidence="5">
    <location>
        <begin position="377"/>
        <end position="481"/>
    </location>
</feature>
<evidence type="ECO:0000256" key="2">
    <source>
        <dbReference type="ARBA" id="ARBA00023125"/>
    </source>
</evidence>
<keyword evidence="4" id="KW-0472">Membrane</keyword>
<dbReference type="InterPro" id="IPR011990">
    <property type="entry name" value="TPR-like_helical_dom_sf"/>
</dbReference>
<sequence>MTGRLLFCCILIVNLVFGQNILPDDTDYNTKKSEELASLAISYFKKNDLKKSTELLFKAKEYAEKTDDYALIARMNGSIAHQYVQLNLNDKAKFYLDNAIKQINKLPESDKKKLLKTLSYLEIGNIEFDEENYQKASEFYKKSLKEIELMKNPDDQAIYHHRRSLYNIGNSYYYLKNDSAEIYLNKALLIKSNYNREINYFIYNALSQVYAERKDYQRAIDTLKIVLKHKNDLDTRLLSDIYYNLSQDYKALNDQKQYSFYNEQYITLSRAIKESEMKAISSAINAEQKDYKEAISDADSSRKSVVIIATIFVLILALAIIFLLYRRKKERKVFENIIEKLESDKNLVEDNLPESTVEIQKESMIQIPNPVEKDLLEKLQKFEESQKFTNSKLTIASLALQLKTNTSYLSEVINKYKGKNFNTYINELRIAYICQKIYNHKEYQNYKISYLAEESGFTSHSSFATVFRNITGISPSVFIREASKSQSSQ</sequence>
<comment type="caution">
    <text evidence="6">The sequence shown here is derived from an EMBL/GenBank/DDBJ whole genome shotgun (WGS) entry which is preliminary data.</text>
</comment>
<dbReference type="PROSITE" id="PS01124">
    <property type="entry name" value="HTH_ARAC_FAMILY_2"/>
    <property type="match status" value="1"/>
</dbReference>
<keyword evidence="1" id="KW-0805">Transcription regulation</keyword>
<protein>
    <submittedName>
        <fullName evidence="6">AraC-type DNA-binding protein</fullName>
    </submittedName>
</protein>
<dbReference type="PANTHER" id="PTHR43280:SF34">
    <property type="entry name" value="ARAC-FAMILY TRANSCRIPTIONAL REGULATOR"/>
    <property type="match status" value="1"/>
</dbReference>
<dbReference type="SUPFAM" id="SSF48452">
    <property type="entry name" value="TPR-like"/>
    <property type="match status" value="2"/>
</dbReference>
<dbReference type="PANTHER" id="PTHR43280">
    <property type="entry name" value="ARAC-FAMILY TRANSCRIPTIONAL REGULATOR"/>
    <property type="match status" value="1"/>
</dbReference>
<proteinExistence type="predicted"/>
<accession>A0ABY1R4M6</accession>
<keyword evidence="2 6" id="KW-0238">DNA-binding</keyword>
<dbReference type="Gene3D" id="1.25.40.10">
    <property type="entry name" value="Tetratricopeptide repeat domain"/>
    <property type="match status" value="2"/>
</dbReference>
<keyword evidence="3" id="KW-0804">Transcription</keyword>
<keyword evidence="7" id="KW-1185">Reference proteome</keyword>
<keyword evidence="4" id="KW-1133">Transmembrane helix</keyword>
<organism evidence="6 7">
    <name type="scientific">Epilithonimonas pallida</name>
    <dbReference type="NCBI Taxonomy" id="373671"/>
    <lineage>
        <taxon>Bacteria</taxon>
        <taxon>Pseudomonadati</taxon>
        <taxon>Bacteroidota</taxon>
        <taxon>Flavobacteriia</taxon>
        <taxon>Flavobacteriales</taxon>
        <taxon>Weeksellaceae</taxon>
        <taxon>Chryseobacterium group</taxon>
        <taxon>Epilithonimonas</taxon>
    </lineage>
</organism>
<feature type="transmembrane region" description="Helical" evidence="4">
    <location>
        <begin position="305"/>
        <end position="325"/>
    </location>
</feature>
<dbReference type="RefSeq" id="WP_283416687.1">
    <property type="nucleotide sequence ID" value="NZ_FXUO01000004.1"/>
</dbReference>
<dbReference type="EMBL" id="FXUO01000004">
    <property type="protein sequence ID" value="SMP93001.1"/>
    <property type="molecule type" value="Genomic_DNA"/>
</dbReference>
<evidence type="ECO:0000256" key="4">
    <source>
        <dbReference type="SAM" id="Phobius"/>
    </source>
</evidence>
<dbReference type="InterPro" id="IPR018060">
    <property type="entry name" value="HTH_AraC"/>
</dbReference>
<gene>
    <name evidence="6" type="ORF">SAMN05421679_104227</name>
</gene>
<dbReference type="SMART" id="SM00028">
    <property type="entry name" value="TPR"/>
    <property type="match status" value="5"/>
</dbReference>
<reference evidence="6 7" key="1">
    <citation type="submission" date="2017-05" db="EMBL/GenBank/DDBJ databases">
        <authorList>
            <person name="Varghese N."/>
            <person name="Submissions S."/>
        </authorList>
    </citation>
    <scope>NUCLEOTIDE SEQUENCE [LARGE SCALE GENOMIC DNA]</scope>
    <source>
        <strain evidence="6 7">DSM 18015</strain>
    </source>
</reference>
<dbReference type="SUPFAM" id="SSF46689">
    <property type="entry name" value="Homeodomain-like"/>
    <property type="match status" value="1"/>
</dbReference>
<dbReference type="Pfam" id="PF12833">
    <property type="entry name" value="HTH_18"/>
    <property type="match status" value="1"/>
</dbReference>
<evidence type="ECO:0000313" key="6">
    <source>
        <dbReference type="EMBL" id="SMP93001.1"/>
    </source>
</evidence>
<dbReference type="SMART" id="SM00342">
    <property type="entry name" value="HTH_ARAC"/>
    <property type="match status" value="1"/>
</dbReference>
<dbReference type="InterPro" id="IPR009057">
    <property type="entry name" value="Homeodomain-like_sf"/>
</dbReference>
<evidence type="ECO:0000313" key="7">
    <source>
        <dbReference type="Proteomes" id="UP001158050"/>
    </source>
</evidence>
<dbReference type="GO" id="GO:0003677">
    <property type="term" value="F:DNA binding"/>
    <property type="evidence" value="ECO:0007669"/>
    <property type="project" value="UniProtKB-KW"/>
</dbReference>
<name>A0ABY1R4M6_9FLAO</name>
<evidence type="ECO:0000256" key="3">
    <source>
        <dbReference type="ARBA" id="ARBA00023163"/>
    </source>
</evidence>
<dbReference type="InterPro" id="IPR019734">
    <property type="entry name" value="TPR_rpt"/>
</dbReference>
<keyword evidence="4" id="KW-0812">Transmembrane</keyword>
<evidence type="ECO:0000256" key="1">
    <source>
        <dbReference type="ARBA" id="ARBA00023015"/>
    </source>
</evidence>
<evidence type="ECO:0000259" key="5">
    <source>
        <dbReference type="PROSITE" id="PS01124"/>
    </source>
</evidence>
<dbReference type="Gene3D" id="1.10.10.60">
    <property type="entry name" value="Homeodomain-like"/>
    <property type="match status" value="2"/>
</dbReference>